<sequence>MRTMILLCSALVGAPLFAQAAVPLPSQTAQGDVAVTIYNNNRALIEDKRLIDLPRGRSRQEFRDVSAQIEPATVTLSGRGIGIVEQNFDFDLLSPSALMQKAVGQEVTLVRTNPGTGAETRERARILAVNGGVVMQIGDRIEVLRDDGIPARVIFDRVPPTLRPRPTLSITVDAANGGRQPVSLTYLTPGLGWAADYVALFDEGNGRMDVQGWITLTNNSGTPYVNASTMLVAGSVGSARGDYNEYSPPPPPPPLRRAGTETAARERLADFYLYPLPERTTIADKQTKQVSFLDVKGAPASRGYEYRNGWLQTADQPVSANSILRFSSSREQGLGDALPAGTVRVYQRDARGNPQFVGEHRIGHTPMGSDIGLATGQAFDIKVRPIVDSRETITEEQWKTTERFRIRNSLGQSVSGERDSLTQKTFYRTRMRYIVTNASPRAVTVDLTQSGLSWDTRISQESLPSEKLSADQVRWRVPVPANAETVVTATFDTRY</sequence>
<keyword evidence="3" id="KW-1185">Reference proteome</keyword>
<keyword evidence="1" id="KW-0732">Signal</keyword>
<evidence type="ECO:0000313" key="2">
    <source>
        <dbReference type="EMBL" id="QIK78821.1"/>
    </source>
</evidence>
<evidence type="ECO:0000256" key="1">
    <source>
        <dbReference type="SAM" id="SignalP"/>
    </source>
</evidence>
<reference evidence="2 3" key="1">
    <citation type="submission" date="2020-03" db="EMBL/GenBank/DDBJ databases">
        <title>Sphingomonas sp. nov., isolated from fish.</title>
        <authorList>
            <person name="Hyun D.-W."/>
            <person name="Bae J.-W."/>
        </authorList>
    </citation>
    <scope>NUCLEOTIDE SEQUENCE [LARGE SCALE GENOMIC DNA]</scope>
    <source>
        <strain evidence="2 3">HDW15B</strain>
    </source>
</reference>
<protein>
    <submittedName>
        <fullName evidence="2">DUF4139 domain-containing protein</fullName>
    </submittedName>
</protein>
<dbReference type="EMBL" id="CP049869">
    <property type="protein sequence ID" value="QIK78821.1"/>
    <property type="molecule type" value="Genomic_DNA"/>
</dbReference>
<dbReference type="RefSeq" id="WP_166411212.1">
    <property type="nucleotide sequence ID" value="NZ_CP049869.1"/>
</dbReference>
<proteinExistence type="predicted"/>
<gene>
    <name evidence="2" type="ORF">G7077_07845</name>
</gene>
<feature type="chain" id="PRO_5026148530" evidence="1">
    <location>
        <begin position="21"/>
        <end position="495"/>
    </location>
</feature>
<evidence type="ECO:0000313" key="3">
    <source>
        <dbReference type="Proteomes" id="UP000503222"/>
    </source>
</evidence>
<dbReference type="PANTHER" id="PTHR38075:SF1">
    <property type="entry name" value="DUF4139 DOMAIN-CONTAINING PROTEIN"/>
    <property type="match status" value="1"/>
</dbReference>
<dbReference type="PANTHER" id="PTHR38075">
    <property type="entry name" value="DUF4139 DOMAIN-CONTAINING PROTEIN"/>
    <property type="match status" value="1"/>
</dbReference>
<accession>A0A6G7YQ07</accession>
<organism evidence="2 3">
    <name type="scientific">Sphingomonas piscis</name>
    <dbReference type="NCBI Taxonomy" id="2714943"/>
    <lineage>
        <taxon>Bacteria</taxon>
        <taxon>Pseudomonadati</taxon>
        <taxon>Pseudomonadota</taxon>
        <taxon>Alphaproteobacteria</taxon>
        <taxon>Sphingomonadales</taxon>
        <taxon>Sphingomonadaceae</taxon>
        <taxon>Sphingomonas</taxon>
    </lineage>
</organism>
<dbReference type="Proteomes" id="UP000503222">
    <property type="component" value="Chromosome"/>
</dbReference>
<name>A0A6G7YQ07_9SPHN</name>
<dbReference type="AlphaFoldDB" id="A0A6G7YQ07"/>
<feature type="signal peptide" evidence="1">
    <location>
        <begin position="1"/>
        <end position="20"/>
    </location>
</feature>
<dbReference type="KEGG" id="spii:G7077_07845"/>